<dbReference type="FunFam" id="3.30.470.20:FF:000015">
    <property type="entry name" value="Phosphoribosylaminoimidazole-succinocarboxamide synthase"/>
    <property type="match status" value="1"/>
</dbReference>
<dbReference type="EMBL" id="LHXZ01000058">
    <property type="protein sequence ID" value="KXB02586.1"/>
    <property type="molecule type" value="Genomic_DNA"/>
</dbReference>
<keyword evidence="6 7" id="KW-0067">ATP-binding</keyword>
<proteinExistence type="inferred from homology"/>
<sequence length="278" mass="31973">MEALIESNLPLKRFKRGKVRDIYDLDDKLLIVSTDRISAFDSVLPNGIPRKGEALNRLSAFWFNQTEKIIPNHMIDVIDQRSMLVRKAEPIKIEFIVRGYLYGSAFRKYKQGKKISGIELPEGLKKAEKLPSSILTPTTKAEQGHDVEVNREQVARKIGNELTDEIEEACFKIYEKASKKALKNGILIADTKFEFGLCGGDLIQIDETLTPDSSRFWPLEKYELGKDQYSFDKQYLRDYLDNIGWNKEPPAPNLPDEVIAQTSKRYKECYERLTGKNF</sequence>
<evidence type="ECO:0000256" key="4">
    <source>
        <dbReference type="ARBA" id="ARBA00022741"/>
    </source>
</evidence>
<keyword evidence="5 7" id="KW-0658">Purine biosynthesis</keyword>
<dbReference type="Gene3D" id="3.30.470.20">
    <property type="entry name" value="ATP-grasp fold, B domain"/>
    <property type="match status" value="1"/>
</dbReference>
<evidence type="ECO:0000256" key="6">
    <source>
        <dbReference type="ARBA" id="ARBA00022840"/>
    </source>
</evidence>
<evidence type="ECO:0000256" key="7">
    <source>
        <dbReference type="HAMAP-Rule" id="MF_00137"/>
    </source>
</evidence>
<dbReference type="InterPro" id="IPR018236">
    <property type="entry name" value="SAICAR_synthetase_CS"/>
</dbReference>
<dbReference type="UniPathway" id="UPA00074">
    <property type="reaction ID" value="UER00131"/>
</dbReference>
<dbReference type="PATRIC" id="fig|1698275.3.peg.702"/>
<evidence type="ECO:0000256" key="1">
    <source>
        <dbReference type="ARBA" id="ARBA00004672"/>
    </source>
</evidence>
<dbReference type="NCBIfam" id="NF010568">
    <property type="entry name" value="PRK13961.1"/>
    <property type="match status" value="1"/>
</dbReference>
<organism evidence="9 10">
    <name type="scientific">candidate division MSBL1 archaeon SCGC-AAA261F19</name>
    <dbReference type="NCBI Taxonomy" id="1698275"/>
    <lineage>
        <taxon>Archaea</taxon>
        <taxon>Methanobacteriati</taxon>
        <taxon>Methanobacteriota</taxon>
        <taxon>candidate division MSBL1</taxon>
    </lineage>
</organism>
<dbReference type="SUPFAM" id="SSF56104">
    <property type="entry name" value="SAICAR synthase-like"/>
    <property type="match status" value="1"/>
</dbReference>
<dbReference type="PANTHER" id="PTHR43700">
    <property type="entry name" value="PHOSPHORIBOSYLAMINOIMIDAZOLE-SUCCINOCARBOXAMIDE SYNTHASE"/>
    <property type="match status" value="1"/>
</dbReference>
<dbReference type="Pfam" id="PF01259">
    <property type="entry name" value="SAICAR_synt"/>
    <property type="match status" value="1"/>
</dbReference>
<protein>
    <recommendedName>
        <fullName evidence="7">Phosphoribosylaminoimidazole-succinocarboxamide synthase</fullName>
        <ecNumber evidence="7">6.3.2.6</ecNumber>
    </recommendedName>
    <alternativeName>
        <fullName evidence="7">SAICAR synthetase</fullName>
    </alternativeName>
</protein>
<feature type="domain" description="SAICAR synthetase/ADE2 N-terminal" evidence="8">
    <location>
        <begin position="14"/>
        <end position="249"/>
    </location>
</feature>
<dbReference type="GO" id="GO:0006189">
    <property type="term" value="P:'de novo' IMP biosynthetic process"/>
    <property type="evidence" value="ECO:0007669"/>
    <property type="project" value="UniProtKB-UniRule"/>
</dbReference>
<dbReference type="NCBIfam" id="TIGR00081">
    <property type="entry name" value="purC"/>
    <property type="match status" value="1"/>
</dbReference>
<comment type="catalytic activity">
    <reaction evidence="7">
        <text>5-amino-1-(5-phospho-D-ribosyl)imidazole-4-carboxylate + L-aspartate + ATP = (2S)-2-[5-amino-1-(5-phospho-beta-D-ribosyl)imidazole-4-carboxamido]succinate + ADP + phosphate + 2 H(+)</text>
        <dbReference type="Rhea" id="RHEA:22628"/>
        <dbReference type="ChEBI" id="CHEBI:15378"/>
        <dbReference type="ChEBI" id="CHEBI:29991"/>
        <dbReference type="ChEBI" id="CHEBI:30616"/>
        <dbReference type="ChEBI" id="CHEBI:43474"/>
        <dbReference type="ChEBI" id="CHEBI:58443"/>
        <dbReference type="ChEBI" id="CHEBI:77657"/>
        <dbReference type="ChEBI" id="CHEBI:456216"/>
        <dbReference type="EC" id="6.3.2.6"/>
    </reaction>
</comment>
<dbReference type="PROSITE" id="PS01058">
    <property type="entry name" value="SAICAR_SYNTHETASE_2"/>
    <property type="match status" value="1"/>
</dbReference>
<evidence type="ECO:0000256" key="2">
    <source>
        <dbReference type="ARBA" id="ARBA00010190"/>
    </source>
</evidence>
<evidence type="ECO:0000259" key="8">
    <source>
        <dbReference type="Pfam" id="PF01259"/>
    </source>
</evidence>
<comment type="similarity">
    <text evidence="2 7">Belongs to the SAICAR synthetase family.</text>
</comment>
<dbReference type="InterPro" id="IPR001636">
    <property type="entry name" value="SAICAR_synth"/>
</dbReference>
<reference evidence="9 10" key="1">
    <citation type="journal article" date="2016" name="Sci. Rep.">
        <title>Metabolic traits of an uncultured archaeal lineage -MSBL1- from brine pools of the Red Sea.</title>
        <authorList>
            <person name="Mwirichia R."/>
            <person name="Alam I."/>
            <person name="Rashid M."/>
            <person name="Vinu M."/>
            <person name="Ba-Alawi W."/>
            <person name="Anthony Kamau A."/>
            <person name="Kamanda Ngugi D."/>
            <person name="Goker M."/>
            <person name="Klenk H.P."/>
            <person name="Bajic V."/>
            <person name="Stingl U."/>
        </authorList>
    </citation>
    <scope>NUCLEOTIDE SEQUENCE [LARGE SCALE GENOMIC DNA]</scope>
    <source>
        <strain evidence="9">SCGC-AAA261F19</strain>
    </source>
</reference>
<dbReference type="CDD" id="cd01414">
    <property type="entry name" value="SAICAR_synt_Sc"/>
    <property type="match status" value="1"/>
</dbReference>
<dbReference type="AlphaFoldDB" id="A0A133V823"/>
<evidence type="ECO:0000313" key="10">
    <source>
        <dbReference type="Proteomes" id="UP000070565"/>
    </source>
</evidence>
<evidence type="ECO:0000256" key="3">
    <source>
        <dbReference type="ARBA" id="ARBA00022598"/>
    </source>
</evidence>
<dbReference type="EC" id="6.3.2.6" evidence="7"/>
<name>A0A133V823_9EURY</name>
<keyword evidence="3 7" id="KW-0436">Ligase</keyword>
<gene>
    <name evidence="7" type="primary">purC</name>
    <name evidence="9" type="ORF">AKJ45_03455</name>
</gene>
<comment type="pathway">
    <text evidence="1 7">Purine metabolism; IMP biosynthesis via de novo pathway; 5-amino-1-(5-phospho-D-ribosyl)imidazole-4-carboxamide from 5-amino-1-(5-phospho-D-ribosyl)imidazole-4-carboxylate: step 1/2.</text>
</comment>
<dbReference type="GO" id="GO:0005524">
    <property type="term" value="F:ATP binding"/>
    <property type="evidence" value="ECO:0007669"/>
    <property type="project" value="UniProtKB-KW"/>
</dbReference>
<dbReference type="Proteomes" id="UP000070565">
    <property type="component" value="Unassembled WGS sequence"/>
</dbReference>
<dbReference type="Gene3D" id="3.30.200.20">
    <property type="entry name" value="Phosphorylase Kinase, domain 1"/>
    <property type="match status" value="1"/>
</dbReference>
<dbReference type="PANTHER" id="PTHR43700:SF1">
    <property type="entry name" value="PHOSPHORIBOSYLAMINOIMIDAZOLE-SUCCINOCARBOXAMIDE SYNTHASE"/>
    <property type="match status" value="1"/>
</dbReference>
<evidence type="ECO:0000256" key="5">
    <source>
        <dbReference type="ARBA" id="ARBA00022755"/>
    </source>
</evidence>
<comment type="caution">
    <text evidence="9">The sequence shown here is derived from an EMBL/GenBank/DDBJ whole genome shotgun (WGS) entry which is preliminary data.</text>
</comment>
<dbReference type="InterPro" id="IPR028923">
    <property type="entry name" value="SAICAR_synt/ADE2_N"/>
</dbReference>
<dbReference type="GO" id="GO:0004639">
    <property type="term" value="F:phosphoribosylaminoimidazolesuccinocarboxamide synthase activity"/>
    <property type="evidence" value="ECO:0007669"/>
    <property type="project" value="UniProtKB-UniRule"/>
</dbReference>
<evidence type="ECO:0000313" key="9">
    <source>
        <dbReference type="EMBL" id="KXB02586.1"/>
    </source>
</evidence>
<dbReference type="PROSITE" id="PS01057">
    <property type="entry name" value="SAICAR_SYNTHETASE_1"/>
    <property type="match status" value="1"/>
</dbReference>
<keyword evidence="4 7" id="KW-0547">Nucleotide-binding</keyword>
<dbReference type="HAMAP" id="MF_00137">
    <property type="entry name" value="SAICAR_synth"/>
    <property type="match status" value="1"/>
</dbReference>
<accession>A0A133V823</accession>
<keyword evidence="10" id="KW-1185">Reference proteome</keyword>
<dbReference type="GO" id="GO:0005737">
    <property type="term" value="C:cytoplasm"/>
    <property type="evidence" value="ECO:0007669"/>
    <property type="project" value="TreeGrafter"/>
</dbReference>